<name>A0A1B7HME2_9ENTR</name>
<evidence type="ECO:0000313" key="1">
    <source>
        <dbReference type="EMBL" id="OAT16814.1"/>
    </source>
</evidence>
<dbReference type="Pfam" id="PF07410">
    <property type="entry name" value="Phage_Gp111"/>
    <property type="match status" value="1"/>
</dbReference>
<dbReference type="RefSeq" id="WP_064518916.1">
    <property type="nucleotide sequence ID" value="NZ_LXEP01000045.1"/>
</dbReference>
<comment type="caution">
    <text evidence="1">The sequence shown here is derived from an EMBL/GenBank/DDBJ whole genome shotgun (WGS) entry which is preliminary data.</text>
</comment>
<dbReference type="EMBL" id="LXEP01000045">
    <property type="protein sequence ID" value="OAT16814.1"/>
    <property type="molecule type" value="Genomic_DNA"/>
</dbReference>
<proteinExistence type="predicted"/>
<sequence length="173" mass="19753">MRNLSLVFTQAWKSAKSGAKVFGGKISEYLPEALRMAHAANRRNVTAKDLVKIMLGRELTIKKIKEEVNAKFKEQTDKNIARRIWNMFRSPYAHIEKIKCPTTRRCSYILKRVDKNFYTTSSILRALKMESKAAPKWVKPPLPMSAEEINTCRLANAFHRALTTGVFVAPQLA</sequence>
<reference evidence="1 2" key="1">
    <citation type="submission" date="2016-04" db="EMBL/GenBank/DDBJ databases">
        <title>ATOL: Assembling a taxonomically balanced genome-scale reconstruction of the evolutionary history of the Enterobacteriaceae.</title>
        <authorList>
            <person name="Plunkett G.III."/>
            <person name="Neeno-Eckwall E.C."/>
            <person name="Glasner J.D."/>
            <person name="Perna N.T."/>
        </authorList>
    </citation>
    <scope>NUCLEOTIDE SEQUENCE [LARGE SCALE GENOMIC DNA]</scope>
    <source>
        <strain evidence="1 2">ATCC 51604</strain>
    </source>
</reference>
<dbReference type="PATRIC" id="fig|1354253.4.peg.4553"/>
<dbReference type="Proteomes" id="UP000078504">
    <property type="component" value="Unassembled WGS sequence"/>
</dbReference>
<dbReference type="AlphaFoldDB" id="A0A1B7HME2"/>
<dbReference type="InterPro" id="IPR010878">
    <property type="entry name" value="Gp111"/>
</dbReference>
<evidence type="ECO:0000313" key="2">
    <source>
        <dbReference type="Proteomes" id="UP000078504"/>
    </source>
</evidence>
<protein>
    <submittedName>
        <fullName evidence="1">Uncharacterized protein</fullName>
    </submittedName>
</protein>
<gene>
    <name evidence="1" type="ORF">M977_04433</name>
</gene>
<accession>A0A1B7HME2</accession>
<organism evidence="1 2">
    <name type="scientific">Buttiauxella gaviniae ATCC 51604</name>
    <dbReference type="NCBI Taxonomy" id="1354253"/>
    <lineage>
        <taxon>Bacteria</taxon>
        <taxon>Pseudomonadati</taxon>
        <taxon>Pseudomonadota</taxon>
        <taxon>Gammaproteobacteria</taxon>
        <taxon>Enterobacterales</taxon>
        <taxon>Enterobacteriaceae</taxon>
        <taxon>Buttiauxella</taxon>
    </lineage>
</organism>